<evidence type="ECO:0000313" key="4">
    <source>
        <dbReference type="EMBL" id="TYJ51142.1"/>
    </source>
</evidence>
<evidence type="ECO:0000256" key="2">
    <source>
        <dbReference type="SAM" id="MobiDB-lite"/>
    </source>
</evidence>
<feature type="compositionally biased region" description="Acidic residues" evidence="2">
    <location>
        <begin position="326"/>
        <end position="336"/>
    </location>
</feature>
<dbReference type="Gene3D" id="1.20.1310.10">
    <property type="entry name" value="Cullin Repeats"/>
    <property type="match status" value="1"/>
</dbReference>
<dbReference type="Pfam" id="PF00888">
    <property type="entry name" value="Cullin"/>
    <property type="match status" value="1"/>
</dbReference>
<evidence type="ECO:0000259" key="3">
    <source>
        <dbReference type="Pfam" id="PF00888"/>
    </source>
</evidence>
<protein>
    <recommendedName>
        <fullName evidence="3">Cullin N-terminal domain-containing protein</fullName>
    </recommendedName>
</protein>
<gene>
    <name evidence="4" type="ORF">B9479_008303</name>
</gene>
<dbReference type="Proteomes" id="UP000322245">
    <property type="component" value="Unassembled WGS sequence"/>
</dbReference>
<feature type="region of interest" description="Disordered" evidence="2">
    <location>
        <begin position="11"/>
        <end position="39"/>
    </location>
</feature>
<feature type="domain" description="Cullin N-terminal" evidence="3">
    <location>
        <begin position="71"/>
        <end position="254"/>
    </location>
</feature>
<keyword evidence="5" id="KW-1185">Reference proteome</keyword>
<dbReference type="EMBL" id="NIDF01000399">
    <property type="protein sequence ID" value="TYJ51142.1"/>
    <property type="molecule type" value="Genomic_DNA"/>
</dbReference>
<comment type="similarity">
    <text evidence="1">Belongs to the cullin family.</text>
</comment>
<name>A0A5D3AK01_9TREE</name>
<feature type="non-terminal residue" evidence="4">
    <location>
        <position position="349"/>
    </location>
</feature>
<feature type="compositionally biased region" description="Polar residues" evidence="2">
    <location>
        <begin position="11"/>
        <end position="22"/>
    </location>
</feature>
<dbReference type="InterPro" id="IPR001373">
    <property type="entry name" value="Cullin_N"/>
</dbReference>
<feature type="compositionally biased region" description="Basic and acidic residues" evidence="2">
    <location>
        <begin position="337"/>
        <end position="349"/>
    </location>
</feature>
<feature type="region of interest" description="Disordered" evidence="2">
    <location>
        <begin position="318"/>
        <end position="349"/>
    </location>
</feature>
<sequence length="349" mass="40244">MLLFSYFYPETSPTASPVSNDPPSALRPSDTFKEPSKEEVPVRDAPLDEIWDFFETGLERLYTLVANPSLEPMSYTYYAMLYSHACDIHFREYDRHMRPGISEHQLYDRLEVFFMKKGQDVMEELAHSDTSREFMEIYSRRWTTYEAFVQRANNLFRGFNNFYADKRIPGVQEINALDRLEPGTGVQQLAFRKWKETLFGNDVKHSYTTRHLDIVLQDIFKRDKMTTSMDGSPQVTDDELSLAEAVVQSMVSIHFKANRTGASASKTRRETMRPTTLETLLEEDDDEVDVEDDDVDVGNDKLRVGTVEIRFVLGRQHQNEKASVLENDEGGDDGDEHADRVAVKEEESS</sequence>
<reference evidence="4 5" key="1">
    <citation type="submission" date="2017-05" db="EMBL/GenBank/DDBJ databases">
        <title>The Genome Sequence of Tsuchiyaea wingfieldii DSM 27421.</title>
        <authorList>
            <person name="Cuomo C."/>
            <person name="Passer A."/>
            <person name="Billmyre B."/>
            <person name="Heitman J."/>
        </authorList>
    </citation>
    <scope>NUCLEOTIDE SEQUENCE [LARGE SCALE GENOMIC DNA]</scope>
    <source>
        <strain evidence="4 5">DSM 27421</strain>
    </source>
</reference>
<accession>A0A5D3AK01</accession>
<comment type="caution">
    <text evidence="4">The sequence shown here is derived from an EMBL/GenBank/DDBJ whole genome shotgun (WGS) entry which is preliminary data.</text>
</comment>
<evidence type="ECO:0000313" key="5">
    <source>
        <dbReference type="Proteomes" id="UP000322245"/>
    </source>
</evidence>
<dbReference type="SUPFAM" id="SSF74788">
    <property type="entry name" value="Cullin repeat-like"/>
    <property type="match status" value="1"/>
</dbReference>
<proteinExistence type="inferred from homology"/>
<organism evidence="4 5">
    <name type="scientific">Cryptococcus floricola</name>
    <dbReference type="NCBI Taxonomy" id="2591691"/>
    <lineage>
        <taxon>Eukaryota</taxon>
        <taxon>Fungi</taxon>
        <taxon>Dikarya</taxon>
        <taxon>Basidiomycota</taxon>
        <taxon>Agaricomycotina</taxon>
        <taxon>Tremellomycetes</taxon>
        <taxon>Tremellales</taxon>
        <taxon>Cryptococcaceae</taxon>
        <taxon>Cryptococcus</taxon>
    </lineage>
</organism>
<dbReference type="AlphaFoldDB" id="A0A5D3AK01"/>
<evidence type="ECO:0000256" key="1">
    <source>
        <dbReference type="ARBA" id="ARBA00006019"/>
    </source>
</evidence>
<dbReference type="InterPro" id="IPR016159">
    <property type="entry name" value="Cullin_repeat-like_dom_sf"/>
</dbReference>
<feature type="compositionally biased region" description="Basic and acidic residues" evidence="2">
    <location>
        <begin position="30"/>
        <end position="39"/>
    </location>
</feature>